<dbReference type="RefSeq" id="WP_204657251.1">
    <property type="nucleotide sequence ID" value="NZ_CP056775.1"/>
</dbReference>
<gene>
    <name evidence="3" type="ORF">HWI92_16345</name>
</gene>
<reference evidence="3 4" key="1">
    <citation type="submission" date="2020-06" db="EMBL/GenBank/DDBJ databases">
        <title>Dyadobacter sandarakinus sp. nov., isolated from the soil of the Arctic Yellow River Station.</title>
        <authorList>
            <person name="Zhang Y."/>
            <person name="Peng F."/>
        </authorList>
    </citation>
    <scope>NUCLEOTIDE SEQUENCE [LARGE SCALE GENOMIC DNA]</scope>
    <source>
        <strain evidence="3 4">Q3-56</strain>
    </source>
</reference>
<organism evidence="3 4">
    <name type="scientific">Dyadobacter sandarakinus</name>
    <dbReference type="NCBI Taxonomy" id="2747268"/>
    <lineage>
        <taxon>Bacteria</taxon>
        <taxon>Pseudomonadati</taxon>
        <taxon>Bacteroidota</taxon>
        <taxon>Cytophagia</taxon>
        <taxon>Cytophagales</taxon>
        <taxon>Spirosomataceae</taxon>
        <taxon>Dyadobacter</taxon>
    </lineage>
</organism>
<evidence type="ECO:0000313" key="4">
    <source>
        <dbReference type="Proteomes" id="UP000612680"/>
    </source>
</evidence>
<dbReference type="EMBL" id="CP056775">
    <property type="protein sequence ID" value="QRR02367.1"/>
    <property type="molecule type" value="Genomic_DNA"/>
</dbReference>
<protein>
    <submittedName>
        <fullName evidence="3">DUF3857 domain-containing protein</fullName>
    </submittedName>
</protein>
<feature type="domain" description="DUF3857" evidence="2">
    <location>
        <begin position="90"/>
        <end position="215"/>
    </location>
</feature>
<feature type="signal peptide" evidence="1">
    <location>
        <begin position="1"/>
        <end position="33"/>
    </location>
</feature>
<accession>A0ABX7IAA1</accession>
<dbReference type="InterPro" id="IPR024618">
    <property type="entry name" value="DUF3857"/>
</dbReference>
<keyword evidence="4" id="KW-1185">Reference proteome</keyword>
<keyword evidence="1" id="KW-0732">Signal</keyword>
<dbReference type="Gene3D" id="3.10.620.30">
    <property type="match status" value="1"/>
</dbReference>
<evidence type="ECO:0000256" key="1">
    <source>
        <dbReference type="SAM" id="SignalP"/>
    </source>
</evidence>
<dbReference type="Proteomes" id="UP000612680">
    <property type="component" value="Chromosome"/>
</dbReference>
<dbReference type="Gene3D" id="2.60.120.1130">
    <property type="match status" value="1"/>
</dbReference>
<dbReference type="Gene3D" id="2.60.40.3140">
    <property type="match status" value="1"/>
</dbReference>
<sequence length="680" mass="76864">MIQCFIGRTLPCVRRWYAQVFTLLLISSLTASAQEDFKPKFGNIDKAALEMTAYPGDSTAEAVYLYDFGEVYFKYDTYRGFSMVMKCWARIKILKESALDRASVSIPFVDGSNVERRETIEEIRGSTYNLESGQVVGTPLDRKSIKRERPAEGRGMVNFNLPNVKKGSVIEYTYERTTPINVSDRPDPWSFQGSIPMKWSEFRITIPDYLVYNTHMSGYIPLDISEQERVPVNVGVTKLDGHGVAYRFAVKDSPAFVNEPYITTPSDYISKISFELSTIAVPGEMIKNYSQTWENVDKSLNDMSWFGGELRKSSHLKPARQEIAAASADPLERMNLAYAYIQQHMKWNGNNGLASADGVKKAFDNKQGNVSAINLSLISLLRELDIECNPVVLSTRSHGRVREQIPLMEIFNYVIASVEINGKEYLLDATQRYARPGMLPERALNGLGRLLPRNGRGRFIEVKPQESDSKLEIVTASIDPDKGILKGSYNISYGGYEALRWREKYSTEPDDKYHVDLKSGLPEWKFENIVVKNKVESLADAVGVNCDFVFEDQNASEDLFYFNPVMTGGWKANPLKSSDRIYPLDLTTGISSSYIGNFSLPAGYVLVDPPKAEVILLPEKAGRFSYQVRQVENVIQVHSTLLVNRTNFSSEEYHDVKEFFERAVKKHSEPLVIRKSTASK</sequence>
<name>A0ABX7IAA1_9BACT</name>
<feature type="chain" id="PRO_5045068997" evidence="1">
    <location>
        <begin position="34"/>
        <end position="680"/>
    </location>
</feature>
<proteinExistence type="predicted"/>
<dbReference type="Pfam" id="PF12969">
    <property type="entry name" value="DUF3857"/>
    <property type="match status" value="1"/>
</dbReference>
<evidence type="ECO:0000313" key="3">
    <source>
        <dbReference type="EMBL" id="QRR02367.1"/>
    </source>
</evidence>
<evidence type="ECO:0000259" key="2">
    <source>
        <dbReference type="Pfam" id="PF12969"/>
    </source>
</evidence>